<feature type="compositionally biased region" description="Polar residues" evidence="1">
    <location>
        <begin position="248"/>
        <end position="259"/>
    </location>
</feature>
<sequence>MSTSDTEYLHVRNEAWRNAPVMKPDRLLVAVLHQNIDTRKELETNDFLWVYAKPSKTVTQVQHAYGGKRGHEAWPIFKVDGRHALPNQKLSELNVFGDNLVLFMLADSDSHDDEETPAAIPASTAGPAAVSSSTATQPVAAPINQNGNAPSASPGIPAGMQPRHVLSVGPPSTHSRQSSFGTPAPSLPSQNGFHPGAGALGRHQHLAMESPLSIMSRTPTPIHTSPARAATTSAAATQPQYHVGSPMQPFTQYSSQQSPFRHLPAPQPANGYPGTPANAHDFASHIYGQAPASPVVRLNEGSHPGDPPTKHQRQFPTMYNHDNQWDSSSMMPDSAHPDPASHTEADKPEPQNQSLQTLMSENDLEFLEAGVKQALKLLGKIEQPLAARQGQDPDAKEWLKSINDLKSQNLKNQTILGVVGNTGAGKSSVINAMLDEERLVPTNCMRACTAVVTEMSWNDSDEYRSRYRAEIEFIKYEDWLRELQVLYSDMLDGNGNMTRDSSHADTDAGIAWAKIKAVYPQKTKDMIALTTPERLALEVQGLLGTTKRINESDSGDFYKRLQYFVDSQEKVKDSKEKKRMEYWPLIKVVKIYTKAEALSTGAVVVDLPGVQDSNAARAAVAEGYMKQCSGLWIVAPITRAVDDKAAKKLLGDTFKRQLKLDGTYDNVTFICSKTDDISLQEAVSGLHLDETASSMWADLDDVRNEIQSRKDKLEQLKELKVAYLDSVEDCDEQLDLWENLLEECTDGKIVYAPTENAGKKRKRSSSAKKSKKKRRTDDSDDEFIDDDDESAADSDATQSESEDEVVERREPLTKQQIEDKIQELKNMKKEAKSERGVIDDQMKGIRKEIKELKEKEASIDDKISRLCINGRNEYSRGAIKQDFAAGIRELDQETAEEENAEEFDPEVDLRDYEEVARSLPVFCVSSRAYQKLCGRLKRDSNVPGFKDVSETEIPKLQAHCKQLTEAGRIACARRFLNTLSQFLTSMSLWATNDGPNAHISADQRRQEQTFLTQKLEELKKSIQKVVRTTLEEMAATVAEHVYGQYPKLIQKACEAAVPTASGWGVHRNMGGLHYSTYKATVRRDGVYNGASGARDFNAELTAPILKEIATGWERAFQRRLPTNIRNFKSNVSKEVEAFHNLVCQRARRVGVSMARLNQLNNQLRNHTEFLNTLVAGIIDLVSTRQKEVNREFVPVIASAMQHAYQVATDESGKGSYIRMKAYVNNHVAQNQDRMFRDACQAVKNRLDQMCHEVQEQLADRAAHVFTSAQRDYNSAVGNLGAAEVELTPAEKELRNEINGIVKTAEEVFERVLEGEEDPDDVAARAEEEAAAAADENNEGADAGQSTLKGEDATAQDGDNEGPEPPTTLKEKLAAPNEPAAEQPELQPEPLSESILKGEPNHVSTPNQGSTLAQQLLAAQYQDQENAVDPMSKSTSRMSSAEAVRPEGGPVLGVLGNHAMNRNLGDAGPGHFK</sequence>
<feature type="region of interest" description="Disordered" evidence="1">
    <location>
        <begin position="215"/>
        <end position="281"/>
    </location>
</feature>
<feature type="compositionally biased region" description="Basic and acidic residues" evidence="1">
    <location>
        <begin position="335"/>
        <end position="349"/>
    </location>
</feature>
<keyword evidence="5" id="KW-1185">Reference proteome</keyword>
<organism evidence="4 5">
    <name type="scientific">Phyllosticta capitalensis</name>
    <dbReference type="NCBI Taxonomy" id="121624"/>
    <lineage>
        <taxon>Eukaryota</taxon>
        <taxon>Fungi</taxon>
        <taxon>Dikarya</taxon>
        <taxon>Ascomycota</taxon>
        <taxon>Pezizomycotina</taxon>
        <taxon>Dothideomycetes</taxon>
        <taxon>Dothideomycetes incertae sedis</taxon>
        <taxon>Botryosphaeriales</taxon>
        <taxon>Phyllostictaceae</taxon>
        <taxon>Phyllosticta</taxon>
    </lineage>
</organism>
<evidence type="ECO:0008006" key="6">
    <source>
        <dbReference type="Google" id="ProtNLM"/>
    </source>
</evidence>
<dbReference type="InterPro" id="IPR056024">
    <property type="entry name" value="DUF7605"/>
</dbReference>
<evidence type="ECO:0000313" key="4">
    <source>
        <dbReference type="EMBL" id="KAK8246257.1"/>
    </source>
</evidence>
<dbReference type="Pfam" id="PF00350">
    <property type="entry name" value="Dynamin_N"/>
    <property type="match status" value="1"/>
</dbReference>
<feature type="compositionally biased region" description="Polar residues" evidence="1">
    <location>
        <begin position="170"/>
        <end position="192"/>
    </location>
</feature>
<feature type="compositionally biased region" description="Polar residues" evidence="1">
    <location>
        <begin position="1401"/>
        <end position="1410"/>
    </location>
</feature>
<feature type="compositionally biased region" description="Basic and acidic residues" evidence="1">
    <location>
        <begin position="806"/>
        <end position="819"/>
    </location>
</feature>
<feature type="region of interest" description="Disordered" evidence="1">
    <location>
        <begin position="111"/>
        <end position="199"/>
    </location>
</feature>
<dbReference type="Pfam" id="PF24564">
    <property type="entry name" value="DUF7605"/>
    <property type="match status" value="1"/>
</dbReference>
<feature type="compositionally biased region" description="Basic residues" evidence="1">
    <location>
        <begin position="759"/>
        <end position="774"/>
    </location>
</feature>
<dbReference type="PANTHER" id="PTHR36681:SF3">
    <property type="entry name" value="NUCLEAR GTPASE, GERMINAL CENTER-ASSOCIATED, TANDEM DUPLICATE 3"/>
    <property type="match status" value="1"/>
</dbReference>
<dbReference type="SUPFAM" id="SSF52540">
    <property type="entry name" value="P-loop containing nucleoside triphosphate hydrolases"/>
    <property type="match status" value="1"/>
</dbReference>
<dbReference type="EMBL" id="JBBWRZ010000001">
    <property type="protein sequence ID" value="KAK8246257.1"/>
    <property type="molecule type" value="Genomic_DNA"/>
</dbReference>
<feature type="compositionally biased region" description="Low complexity" evidence="1">
    <location>
        <begin position="1373"/>
        <end position="1393"/>
    </location>
</feature>
<feature type="domain" description="Dynamin N-terminal" evidence="2">
    <location>
        <begin position="417"/>
        <end position="649"/>
    </location>
</feature>
<protein>
    <recommendedName>
        <fullName evidence="6">Tat pathway signal sequence</fullName>
    </recommendedName>
</protein>
<feature type="compositionally biased region" description="Acidic residues" evidence="1">
    <location>
        <begin position="778"/>
        <end position="792"/>
    </location>
</feature>
<feature type="region of interest" description="Disordered" evidence="1">
    <location>
        <begin position="755"/>
        <end position="819"/>
    </location>
</feature>
<dbReference type="Proteomes" id="UP001492380">
    <property type="component" value="Unassembled WGS sequence"/>
</dbReference>
<dbReference type="PANTHER" id="PTHR36681">
    <property type="entry name" value="NUCLEAR GTPASE, GERMINAL CENTER-ASSOCIATED, TANDEM DUPLICATE 3"/>
    <property type="match status" value="1"/>
</dbReference>
<evidence type="ECO:0000259" key="3">
    <source>
        <dbReference type="Pfam" id="PF24564"/>
    </source>
</evidence>
<feature type="region of interest" description="Disordered" evidence="1">
    <location>
        <begin position="1326"/>
        <end position="1472"/>
    </location>
</feature>
<feature type="compositionally biased region" description="Low complexity" evidence="1">
    <location>
        <begin position="224"/>
        <end position="240"/>
    </location>
</feature>
<evidence type="ECO:0000259" key="2">
    <source>
        <dbReference type="Pfam" id="PF00350"/>
    </source>
</evidence>
<reference evidence="4 5" key="1">
    <citation type="submission" date="2024-04" db="EMBL/GenBank/DDBJ databases">
        <title>Phyllosticta paracitricarpa is synonymous to the EU quarantine fungus P. citricarpa based on phylogenomic analyses.</title>
        <authorList>
            <consortium name="Lawrence Berkeley National Laboratory"/>
            <person name="Van Ingen-Buijs V.A."/>
            <person name="Van Westerhoven A.C."/>
            <person name="Haridas S."/>
            <person name="Skiadas P."/>
            <person name="Martin F."/>
            <person name="Groenewald J.Z."/>
            <person name="Crous P.W."/>
            <person name="Seidl M.F."/>
        </authorList>
    </citation>
    <scope>NUCLEOTIDE SEQUENCE [LARGE SCALE GENOMIC DNA]</scope>
    <source>
        <strain evidence="4 5">CBS 123374</strain>
    </source>
</reference>
<gene>
    <name evidence="4" type="ORF">HDK90DRAFT_506058</name>
</gene>
<feature type="compositionally biased region" description="Polar residues" evidence="1">
    <location>
        <begin position="130"/>
        <end position="151"/>
    </location>
</feature>
<comment type="caution">
    <text evidence="4">The sequence shown here is derived from an EMBL/GenBank/DDBJ whole genome shotgun (WGS) entry which is preliminary data.</text>
</comment>
<dbReference type="Gene3D" id="3.40.50.300">
    <property type="entry name" value="P-loop containing nucleotide triphosphate hydrolases"/>
    <property type="match status" value="1"/>
</dbReference>
<feature type="compositionally biased region" description="Low complexity" evidence="1">
    <location>
        <begin position="1330"/>
        <end position="1342"/>
    </location>
</feature>
<feature type="compositionally biased region" description="Polar residues" evidence="1">
    <location>
        <begin position="314"/>
        <end position="331"/>
    </location>
</feature>
<feature type="region of interest" description="Disordered" evidence="1">
    <location>
        <begin position="295"/>
        <end position="352"/>
    </location>
</feature>
<accession>A0ABR1Z1I8</accession>
<feature type="compositionally biased region" description="Low complexity" evidence="1">
    <location>
        <begin position="117"/>
        <end position="129"/>
    </location>
</feature>
<evidence type="ECO:0000313" key="5">
    <source>
        <dbReference type="Proteomes" id="UP001492380"/>
    </source>
</evidence>
<evidence type="ECO:0000256" key="1">
    <source>
        <dbReference type="SAM" id="MobiDB-lite"/>
    </source>
</evidence>
<dbReference type="InterPro" id="IPR027417">
    <property type="entry name" value="P-loop_NTPase"/>
</dbReference>
<name>A0ABR1Z1I8_9PEZI</name>
<dbReference type="InterPro" id="IPR045063">
    <property type="entry name" value="Dynamin_N"/>
</dbReference>
<proteinExistence type="predicted"/>
<feature type="domain" description="DUF7605" evidence="3">
    <location>
        <begin position="1067"/>
        <end position="1230"/>
    </location>
</feature>